<organism evidence="4 5">
    <name type="scientific">Streblomastix strix</name>
    <dbReference type="NCBI Taxonomy" id="222440"/>
    <lineage>
        <taxon>Eukaryota</taxon>
        <taxon>Metamonada</taxon>
        <taxon>Preaxostyla</taxon>
        <taxon>Oxymonadida</taxon>
        <taxon>Streblomastigidae</taxon>
        <taxon>Streblomastix</taxon>
    </lineage>
</organism>
<feature type="region of interest" description="Disordered" evidence="2">
    <location>
        <begin position="222"/>
        <end position="285"/>
    </location>
</feature>
<feature type="coiled-coil region" evidence="1">
    <location>
        <begin position="383"/>
        <end position="410"/>
    </location>
</feature>
<evidence type="ECO:0000313" key="4">
    <source>
        <dbReference type="EMBL" id="KAA6393670.1"/>
    </source>
</evidence>
<feature type="compositionally biased region" description="Basic and acidic residues" evidence="2">
    <location>
        <begin position="233"/>
        <end position="258"/>
    </location>
</feature>
<feature type="compositionally biased region" description="Low complexity" evidence="2">
    <location>
        <begin position="440"/>
        <end position="451"/>
    </location>
</feature>
<feature type="transmembrane region" description="Helical" evidence="3">
    <location>
        <begin position="70"/>
        <end position="87"/>
    </location>
</feature>
<evidence type="ECO:0000256" key="2">
    <source>
        <dbReference type="SAM" id="MobiDB-lite"/>
    </source>
</evidence>
<gene>
    <name evidence="4" type="ORF">EZS28_010805</name>
</gene>
<feature type="region of interest" description="Disordered" evidence="2">
    <location>
        <begin position="497"/>
        <end position="525"/>
    </location>
</feature>
<evidence type="ECO:0000256" key="3">
    <source>
        <dbReference type="SAM" id="Phobius"/>
    </source>
</evidence>
<feature type="region of interest" description="Disordered" evidence="2">
    <location>
        <begin position="440"/>
        <end position="477"/>
    </location>
</feature>
<protein>
    <submittedName>
        <fullName evidence="4">Uncharacterized protein</fullName>
    </submittedName>
</protein>
<dbReference type="AlphaFoldDB" id="A0A5J4WFC3"/>
<keyword evidence="3" id="KW-1133">Transmembrane helix</keyword>
<evidence type="ECO:0000256" key="1">
    <source>
        <dbReference type="SAM" id="Coils"/>
    </source>
</evidence>
<keyword evidence="1" id="KW-0175">Coiled coil</keyword>
<proteinExistence type="predicted"/>
<feature type="compositionally biased region" description="Polar residues" evidence="2">
    <location>
        <begin position="268"/>
        <end position="279"/>
    </location>
</feature>
<name>A0A5J4WFC3_9EUKA</name>
<keyword evidence="3" id="KW-0472">Membrane</keyword>
<feature type="compositionally biased region" description="Polar residues" evidence="2">
    <location>
        <begin position="452"/>
        <end position="477"/>
    </location>
</feature>
<dbReference type="EMBL" id="SNRW01002170">
    <property type="protein sequence ID" value="KAA6393670.1"/>
    <property type="molecule type" value="Genomic_DNA"/>
</dbReference>
<sequence length="721" mass="84179">MSSPAHFYFLSLNYSISSTVEHCFYDVSFRREILIFIAQHFNIPILWSKIKQWIKFDATLNVSKSQVIKYWVAQYLVEILLTMGLFFQSLILLGQYILLLFCGGLSYIELVVQSSIPNYSQRTDQSQFTAIDPPELTINMTLQQFNAHRDFWAQRSYSLRYIGLRSNGQHHRRFGEGLLNVSAFIQRYARHEYLTISEWKSFWREVDTDLFQDTVRMEFDEDDNPHHHHHHDHDHDHDLNHRLDKDRNDRNDQLDLGRGRKRRRVISSEGSGNRQNNEDWAQGPHREIERQRLRQFKIQHNRQEQVLPPVQTVSGAPVYMPDHRAVQDEAFRAANHISPNFDEESSVSWTSPESINEERNTPIVNFRIAQQLLAAQDNQEQLNQQVNIQIQQQINQLHEVNREIQIQQQDVTVNNTQNEQRQQIDVIDLEQNIQQQIENIPENEQGNINNETEQPTQTGATHTPQTEAPNNLQHQQTTQNEDLNNIAEQNPLITVDDFPGLLNQTHQTSQSETGSLNEQQKQLSLSLSPSSSSLILIKQNQQPGQKQSVFVTDPNHQFINGVQQSKSIPIEEAVNHLPLLSEDPKRQVEIKVYTGEQVQYINKIEYDDKFQNMMKNMMNKFQGHSNEDEAMRLRMQILNRLSCDEQQRVIRGLGPQMRLTSFYEAQILRKITEKNNNAIHIDTGWDFGSGTGEQQDEFQEDFIDESQLLEIRPLGKNSKKH</sequence>
<evidence type="ECO:0000313" key="5">
    <source>
        <dbReference type="Proteomes" id="UP000324800"/>
    </source>
</evidence>
<dbReference type="Proteomes" id="UP000324800">
    <property type="component" value="Unassembled WGS sequence"/>
</dbReference>
<keyword evidence="3" id="KW-0812">Transmembrane</keyword>
<accession>A0A5J4WFC3</accession>
<feature type="compositionally biased region" description="Polar residues" evidence="2">
    <location>
        <begin position="502"/>
        <end position="522"/>
    </location>
</feature>
<feature type="non-terminal residue" evidence="4">
    <location>
        <position position="721"/>
    </location>
</feature>
<reference evidence="4 5" key="1">
    <citation type="submission" date="2019-03" db="EMBL/GenBank/DDBJ databases">
        <title>Single cell metagenomics reveals metabolic interactions within the superorganism composed of flagellate Streblomastix strix and complex community of Bacteroidetes bacteria on its surface.</title>
        <authorList>
            <person name="Treitli S.C."/>
            <person name="Kolisko M."/>
            <person name="Husnik F."/>
            <person name="Keeling P."/>
            <person name="Hampl V."/>
        </authorList>
    </citation>
    <scope>NUCLEOTIDE SEQUENCE [LARGE SCALE GENOMIC DNA]</scope>
    <source>
        <strain evidence="4">ST1C</strain>
    </source>
</reference>
<comment type="caution">
    <text evidence="4">The sequence shown here is derived from an EMBL/GenBank/DDBJ whole genome shotgun (WGS) entry which is preliminary data.</text>
</comment>